<accession>A0A5E7Z3E3</accession>
<evidence type="ECO:0000313" key="1">
    <source>
        <dbReference type="EMBL" id="VVT13160.1"/>
    </source>
</evidence>
<gene>
    <name evidence="1" type="ORF">SPHINGO391_440065</name>
</gene>
<dbReference type="Proteomes" id="UP000326857">
    <property type="component" value="Unassembled WGS sequence"/>
</dbReference>
<name>A0A5E7Z3E3_9SPHN</name>
<dbReference type="EMBL" id="CABVLI010000039">
    <property type="protein sequence ID" value="VVT13160.1"/>
    <property type="molecule type" value="Genomic_DNA"/>
</dbReference>
<protein>
    <submittedName>
        <fullName evidence="1">Uncharacterized protein</fullName>
    </submittedName>
</protein>
<organism evidence="1 2">
    <name type="scientific">Sphingomonas aurantiaca</name>
    <dbReference type="NCBI Taxonomy" id="185949"/>
    <lineage>
        <taxon>Bacteria</taxon>
        <taxon>Pseudomonadati</taxon>
        <taxon>Pseudomonadota</taxon>
        <taxon>Alphaproteobacteria</taxon>
        <taxon>Sphingomonadales</taxon>
        <taxon>Sphingomonadaceae</taxon>
        <taxon>Sphingomonas</taxon>
    </lineage>
</organism>
<reference evidence="1 2" key="1">
    <citation type="submission" date="2019-09" db="EMBL/GenBank/DDBJ databases">
        <authorList>
            <person name="Dittami M. S."/>
        </authorList>
    </citation>
    <scope>NUCLEOTIDE SEQUENCE [LARGE SCALE GENOMIC DNA]</scope>
    <source>
        <strain evidence="1">SPHINGO391</strain>
    </source>
</reference>
<dbReference type="AlphaFoldDB" id="A0A5E7Z3E3"/>
<sequence length="25" mass="2894">MATVDLDLLYGNARNKLGRSRYFGY</sequence>
<evidence type="ECO:0000313" key="2">
    <source>
        <dbReference type="Proteomes" id="UP000326857"/>
    </source>
</evidence>
<proteinExistence type="predicted"/>